<evidence type="ECO:0000313" key="3">
    <source>
        <dbReference type="Proteomes" id="UP000004933"/>
    </source>
</evidence>
<reference evidence="2 3" key="1">
    <citation type="submission" date="2010-09" db="EMBL/GenBank/DDBJ databases">
        <authorList>
            <person name="Weinstock G."/>
            <person name="Sodergren E."/>
            <person name="Clifton S."/>
            <person name="Fulton L."/>
            <person name="Fulton B."/>
            <person name="Courtney L."/>
            <person name="Fronick C."/>
            <person name="Harrison M."/>
            <person name="Strong C."/>
            <person name="Farmer C."/>
            <person name="Delahaunty K."/>
            <person name="Markovic C."/>
            <person name="Hall O."/>
            <person name="Minx P."/>
            <person name="Tomlinson C."/>
            <person name="Mitreva M."/>
            <person name="Hou S."/>
            <person name="Chen J."/>
            <person name="Wollam A."/>
            <person name="Pepin K.H."/>
            <person name="Johnson M."/>
            <person name="Bhonagiri V."/>
            <person name="Zhang X."/>
            <person name="Suruliraj S."/>
            <person name="Warren W."/>
            <person name="Chinwalla A."/>
            <person name="Mardis E.R."/>
            <person name="Wilson R.K."/>
        </authorList>
    </citation>
    <scope>NUCLEOTIDE SEQUENCE [LARGE SCALE GENOMIC DNA]</scope>
    <source>
        <strain evidence="2 3">TX0630</strain>
    </source>
</reference>
<dbReference type="InterPro" id="IPR000157">
    <property type="entry name" value="TIR_dom"/>
</dbReference>
<dbReference type="EMBL" id="AEBE01000064">
    <property type="protein sequence ID" value="EFU90292.1"/>
    <property type="molecule type" value="Genomic_DNA"/>
</dbReference>
<dbReference type="Proteomes" id="UP000004933">
    <property type="component" value="Unassembled WGS sequence"/>
</dbReference>
<feature type="domain" description="TIR" evidence="1">
    <location>
        <begin position="212"/>
        <end position="345"/>
    </location>
</feature>
<evidence type="ECO:0000259" key="1">
    <source>
        <dbReference type="PROSITE" id="PS50104"/>
    </source>
</evidence>
<dbReference type="PROSITE" id="PS50104">
    <property type="entry name" value="TIR"/>
    <property type="match status" value="1"/>
</dbReference>
<sequence>MDKSFLVYEKEHVLEVCTFYSDQWTKKRFVLPSELFGDGKNAIVRHYVSKHLKSFLEEYANASFMVQYSYDGKNIVLTGGLESMKEVTLLFPYEKYDEYISIVKEINDLVSSDGMVELFVNNNPYSFKSGVCIFTNTNYEQIIQLAKDRKLSIDYSLGHHEVIEGAAKRQYNCAMLMPDASLELIEVYMDFMFAEYPKSYYERAGYSFDTPRKKKLFVSYCHKNKQQVHKIIDDLRSYGLDFWLDEEQIDEGDHLLDRIDAGMREADIPIIFLSRATKESLFAQQELKTFFLQIINQASIKKKWFIVKLDSINPDDILMGLGGFKYFDIENHSVEDLANRLKEKFEHLE</sequence>
<name>A0ABC9P5I8_ENTFL</name>
<comment type="caution">
    <text evidence="2">The sequence shown here is derived from an EMBL/GenBank/DDBJ whole genome shotgun (WGS) entry which is preliminary data.</text>
</comment>
<protein>
    <recommendedName>
        <fullName evidence="1">TIR domain-containing protein</fullName>
    </recommendedName>
</protein>
<dbReference type="Pfam" id="PF13676">
    <property type="entry name" value="TIR_2"/>
    <property type="match status" value="1"/>
</dbReference>
<dbReference type="AlphaFoldDB" id="A0ABC9P5I8"/>
<evidence type="ECO:0000313" key="2">
    <source>
        <dbReference type="EMBL" id="EFU90292.1"/>
    </source>
</evidence>
<proteinExistence type="predicted"/>
<organism evidence="2 3">
    <name type="scientific">Enterococcus faecalis TX0630</name>
    <dbReference type="NCBI Taxonomy" id="749508"/>
    <lineage>
        <taxon>Bacteria</taxon>
        <taxon>Bacillati</taxon>
        <taxon>Bacillota</taxon>
        <taxon>Bacilli</taxon>
        <taxon>Lactobacillales</taxon>
        <taxon>Enterococcaceae</taxon>
        <taxon>Enterococcus</taxon>
    </lineage>
</organism>
<dbReference type="InterPro" id="IPR035897">
    <property type="entry name" value="Toll_tir_struct_dom_sf"/>
</dbReference>
<gene>
    <name evidence="2" type="ORF">HMPREF9511_01721</name>
</gene>
<dbReference type="Gene3D" id="3.40.50.10140">
    <property type="entry name" value="Toll/interleukin-1 receptor homology (TIR) domain"/>
    <property type="match status" value="1"/>
</dbReference>
<dbReference type="SUPFAM" id="SSF52200">
    <property type="entry name" value="Toll/Interleukin receptor TIR domain"/>
    <property type="match status" value="1"/>
</dbReference>
<accession>A0ABC9P5I8</accession>